<dbReference type="PANTHER" id="PTHR23290:SF0">
    <property type="entry name" value="RRNA N6-ADENOSINE-METHYLTRANSFERASE METTL5"/>
    <property type="match status" value="1"/>
</dbReference>
<dbReference type="VEuPathDB" id="AmoebaDB:FDP41_001187"/>
<dbReference type="OrthoDB" id="419617at2759"/>
<dbReference type="SUPFAM" id="SSF53335">
    <property type="entry name" value="S-adenosyl-L-methionine-dependent methyltransferases"/>
    <property type="match status" value="1"/>
</dbReference>
<evidence type="ECO:0000313" key="2">
    <source>
        <dbReference type="Proteomes" id="UP000444721"/>
    </source>
</evidence>
<dbReference type="CDD" id="cd02440">
    <property type="entry name" value="AdoMet_MTases"/>
    <property type="match status" value="1"/>
</dbReference>
<dbReference type="Gene3D" id="3.40.50.150">
    <property type="entry name" value="Vaccinia Virus protein VP39"/>
    <property type="match status" value="1"/>
</dbReference>
<dbReference type="GO" id="GO:0008988">
    <property type="term" value="F:rRNA (adenine-N6-)-methyltransferase activity"/>
    <property type="evidence" value="ECO:0007669"/>
    <property type="project" value="TreeGrafter"/>
</dbReference>
<dbReference type="Pfam" id="PF06325">
    <property type="entry name" value="PrmA"/>
    <property type="match status" value="1"/>
</dbReference>
<dbReference type="EMBL" id="VFQX01000022">
    <property type="protein sequence ID" value="KAF0980034.1"/>
    <property type="molecule type" value="Genomic_DNA"/>
</dbReference>
<dbReference type="InterPro" id="IPR051720">
    <property type="entry name" value="rRNA_MeTrfase/Polyamine_Synth"/>
</dbReference>
<dbReference type="VEuPathDB" id="AmoebaDB:NF0108120"/>
<dbReference type="RefSeq" id="XP_044564747.1">
    <property type="nucleotide sequence ID" value="XM_044702326.1"/>
</dbReference>
<organism evidence="1 2">
    <name type="scientific">Naegleria fowleri</name>
    <name type="common">Brain eating amoeba</name>
    <dbReference type="NCBI Taxonomy" id="5763"/>
    <lineage>
        <taxon>Eukaryota</taxon>
        <taxon>Discoba</taxon>
        <taxon>Heterolobosea</taxon>
        <taxon>Tetramitia</taxon>
        <taxon>Eutetramitia</taxon>
        <taxon>Vahlkampfiidae</taxon>
        <taxon>Naegleria</taxon>
    </lineage>
</organism>
<evidence type="ECO:0000313" key="1">
    <source>
        <dbReference type="EMBL" id="KAF0980034.1"/>
    </source>
</evidence>
<dbReference type="PANTHER" id="PTHR23290">
    <property type="entry name" value="RRNA N6-ADENOSINE-METHYLTRANSFERASE METTL5"/>
    <property type="match status" value="1"/>
</dbReference>
<proteinExistence type="predicted"/>
<gene>
    <name evidence="1" type="ORF">FDP41_001187</name>
</gene>
<dbReference type="InterPro" id="IPR029063">
    <property type="entry name" value="SAM-dependent_MTases_sf"/>
</dbReference>
<dbReference type="AlphaFoldDB" id="A0A6A5C0D0"/>
<dbReference type="Proteomes" id="UP000444721">
    <property type="component" value="Unassembled WGS sequence"/>
</dbReference>
<dbReference type="GO" id="GO:0003676">
    <property type="term" value="F:nucleic acid binding"/>
    <property type="evidence" value="ECO:0007669"/>
    <property type="project" value="InterPro"/>
</dbReference>
<dbReference type="InterPro" id="IPR002052">
    <property type="entry name" value="DNA_methylase_N6_adenine_CS"/>
</dbReference>
<protein>
    <recommendedName>
        <fullName evidence="3">Methyltransferase small domain-containing protein</fullName>
    </recommendedName>
</protein>
<dbReference type="OMA" id="DVVYSIH"/>
<dbReference type="PROSITE" id="PS00092">
    <property type="entry name" value="N6_MTASE"/>
    <property type="match status" value="1"/>
</dbReference>
<name>A0A6A5C0D0_NAEFO</name>
<comment type="caution">
    <text evidence="1">The sequence shown here is derived from an EMBL/GenBank/DDBJ whole genome shotgun (WGS) entry which is preliminary data.</text>
</comment>
<dbReference type="VEuPathDB" id="AmoebaDB:NfTy_048730"/>
<dbReference type="GeneID" id="68108405"/>
<keyword evidence="2" id="KW-1185">Reference proteome</keyword>
<sequence>MKLWELEAFLQEHIQNFEKPKIKLEQYITTPHLASHTLYTAQFSFDDIEGKEVLDLGIGTGMLGLGACLLGAKHVTGVDIDDDALRICSENIDGIIEDVDEDLVPHFTYRLDLIQSDVFQFERMLKLRAKKLALQKGTTEEEEYRIFDTVLLNPPFGTRIKGTDMMFLKVASELTKNAVYSLHKTTTREFVTQKAAKWGFDVKVVAELNYDLEASYSFHKKKSQQIQVDLIRLKRK</sequence>
<accession>A0A6A5C0D0</accession>
<evidence type="ECO:0008006" key="3">
    <source>
        <dbReference type="Google" id="ProtNLM"/>
    </source>
</evidence>
<reference evidence="1 2" key="1">
    <citation type="journal article" date="2019" name="Sci. Rep.">
        <title>Nanopore sequencing improves the draft genome of the human pathogenic amoeba Naegleria fowleri.</title>
        <authorList>
            <person name="Liechti N."/>
            <person name="Schurch N."/>
            <person name="Bruggmann R."/>
            <person name="Wittwer M."/>
        </authorList>
    </citation>
    <scope>NUCLEOTIDE SEQUENCE [LARGE SCALE GENOMIC DNA]</scope>
    <source>
        <strain evidence="1 2">ATCC 30894</strain>
    </source>
</reference>